<dbReference type="EMBL" id="VUNB01000004">
    <property type="protein sequence ID" value="MST69099.1"/>
    <property type="molecule type" value="Genomic_DNA"/>
</dbReference>
<dbReference type="GO" id="GO:0004515">
    <property type="term" value="F:nicotinate-nucleotide adenylyltransferase activity"/>
    <property type="evidence" value="ECO:0007669"/>
    <property type="project" value="UniProtKB-UniRule"/>
</dbReference>
<dbReference type="Pfam" id="PF01467">
    <property type="entry name" value="CTP_transf_like"/>
    <property type="match status" value="1"/>
</dbReference>
<evidence type="ECO:0000256" key="3">
    <source>
        <dbReference type="ARBA" id="ARBA00022642"/>
    </source>
</evidence>
<dbReference type="HAMAP" id="MF_00244">
    <property type="entry name" value="NaMN_adenylyltr"/>
    <property type="match status" value="1"/>
</dbReference>
<dbReference type="PANTHER" id="PTHR39321">
    <property type="entry name" value="NICOTINATE-NUCLEOTIDE ADENYLYLTRANSFERASE-RELATED"/>
    <property type="match status" value="1"/>
</dbReference>
<keyword evidence="3 10" id="KW-0662">Pyridine nucleotide biosynthesis</keyword>
<dbReference type="InterPro" id="IPR004821">
    <property type="entry name" value="Cyt_trans-like"/>
</dbReference>
<proteinExistence type="inferred from homology"/>
<dbReference type="SUPFAM" id="SSF52374">
    <property type="entry name" value="Nucleotidylyl transferase"/>
    <property type="match status" value="1"/>
</dbReference>
<evidence type="ECO:0000313" key="12">
    <source>
        <dbReference type="EMBL" id="MST69099.1"/>
    </source>
</evidence>
<dbReference type="RefSeq" id="WP_154572567.1">
    <property type="nucleotide sequence ID" value="NZ_VUNB01000004.1"/>
</dbReference>
<evidence type="ECO:0000256" key="1">
    <source>
        <dbReference type="ARBA" id="ARBA00002324"/>
    </source>
</evidence>
<keyword evidence="8 10" id="KW-0520">NAD</keyword>
<reference evidence="12" key="1">
    <citation type="submission" date="2019-09" db="EMBL/GenBank/DDBJ databases">
        <title>In-depth cultivation of the pig gut microbiome towards novel bacterial diversity and tailored functional studies.</title>
        <authorList>
            <person name="Wylensek D."/>
            <person name="Hitch T.C.A."/>
            <person name="Clavel T."/>
        </authorList>
    </citation>
    <scope>NUCLEOTIDE SEQUENCE</scope>
    <source>
        <strain evidence="12">RF-744-FAT-WT-3</strain>
    </source>
</reference>
<evidence type="ECO:0000256" key="7">
    <source>
        <dbReference type="ARBA" id="ARBA00022840"/>
    </source>
</evidence>
<evidence type="ECO:0000256" key="9">
    <source>
        <dbReference type="ARBA" id="ARBA00048721"/>
    </source>
</evidence>
<keyword evidence="5 10" id="KW-0548">Nucleotidyltransferase</keyword>
<accession>A0A6A8MA84</accession>
<evidence type="ECO:0000256" key="4">
    <source>
        <dbReference type="ARBA" id="ARBA00022679"/>
    </source>
</evidence>
<gene>
    <name evidence="10 12" type="primary">nadD</name>
    <name evidence="12" type="ORF">FYJ66_05765</name>
</gene>
<evidence type="ECO:0000256" key="5">
    <source>
        <dbReference type="ARBA" id="ARBA00022695"/>
    </source>
</evidence>
<dbReference type="Gene3D" id="3.40.50.620">
    <property type="entry name" value="HUPs"/>
    <property type="match status" value="1"/>
</dbReference>
<name>A0A6A8MA84_9FIRM</name>
<comment type="catalytic activity">
    <reaction evidence="9 10">
        <text>nicotinate beta-D-ribonucleotide + ATP + H(+) = deamido-NAD(+) + diphosphate</text>
        <dbReference type="Rhea" id="RHEA:22860"/>
        <dbReference type="ChEBI" id="CHEBI:15378"/>
        <dbReference type="ChEBI" id="CHEBI:30616"/>
        <dbReference type="ChEBI" id="CHEBI:33019"/>
        <dbReference type="ChEBI" id="CHEBI:57502"/>
        <dbReference type="ChEBI" id="CHEBI:58437"/>
        <dbReference type="EC" id="2.7.7.18"/>
    </reaction>
</comment>
<comment type="pathway">
    <text evidence="2 10">Cofactor biosynthesis; NAD(+) biosynthesis; deamido-NAD(+) from nicotinate D-ribonucleotide: step 1/1.</text>
</comment>
<comment type="similarity">
    <text evidence="10">Belongs to the NadD family.</text>
</comment>
<dbReference type="NCBIfam" id="NF000840">
    <property type="entry name" value="PRK00071.1-3"/>
    <property type="match status" value="1"/>
</dbReference>
<evidence type="ECO:0000256" key="8">
    <source>
        <dbReference type="ARBA" id="ARBA00023027"/>
    </source>
</evidence>
<dbReference type="AlphaFoldDB" id="A0A6A8MA84"/>
<dbReference type="UniPathway" id="UPA00253">
    <property type="reaction ID" value="UER00332"/>
</dbReference>
<dbReference type="EC" id="2.7.7.18" evidence="10"/>
<dbReference type="NCBIfam" id="TIGR00482">
    <property type="entry name" value="nicotinate (nicotinamide) nucleotide adenylyltransferase"/>
    <property type="match status" value="1"/>
</dbReference>
<dbReference type="GO" id="GO:0009435">
    <property type="term" value="P:NAD+ biosynthetic process"/>
    <property type="evidence" value="ECO:0007669"/>
    <property type="project" value="UniProtKB-UniRule"/>
</dbReference>
<dbReference type="InterPro" id="IPR005248">
    <property type="entry name" value="NadD/NMNAT"/>
</dbReference>
<dbReference type="NCBIfam" id="TIGR00125">
    <property type="entry name" value="cyt_tran_rel"/>
    <property type="match status" value="1"/>
</dbReference>
<evidence type="ECO:0000256" key="10">
    <source>
        <dbReference type="HAMAP-Rule" id="MF_00244"/>
    </source>
</evidence>
<sequence length="204" mass="23116">MEPSLPRIGIFGGTFDPVHEGHINLASAAAEGADLDQVVFVPNYISPFKQNTNVTPGEMRCEMIRRILHRNPAFSLSDHEIRLNRSCYTWDTLSYFSEKYSCDLYFILGLDSLMTLDSWYRGEEIIEKYKIITGVRPGTDYGAAIEKANKYRSQLKGNITFVDLKPMAAASSEIRRNYSAGRITENMVPPEIIGFIEENGLYKD</sequence>
<keyword evidence="4 10" id="KW-0808">Transferase</keyword>
<comment type="caution">
    <text evidence="12">The sequence shown here is derived from an EMBL/GenBank/DDBJ whole genome shotgun (WGS) entry which is preliminary data.</text>
</comment>
<keyword evidence="7 10" id="KW-0067">ATP-binding</keyword>
<feature type="domain" description="Cytidyltransferase-like" evidence="11">
    <location>
        <begin position="10"/>
        <end position="176"/>
    </location>
</feature>
<dbReference type="GO" id="GO:0005524">
    <property type="term" value="F:ATP binding"/>
    <property type="evidence" value="ECO:0007669"/>
    <property type="project" value="UniProtKB-KW"/>
</dbReference>
<comment type="function">
    <text evidence="1 10">Catalyzes the reversible adenylation of nicotinate mononucleotide (NaMN) to nicotinic acid adenine dinucleotide (NaAD).</text>
</comment>
<evidence type="ECO:0000256" key="2">
    <source>
        <dbReference type="ARBA" id="ARBA00005019"/>
    </source>
</evidence>
<dbReference type="InterPro" id="IPR014729">
    <property type="entry name" value="Rossmann-like_a/b/a_fold"/>
</dbReference>
<evidence type="ECO:0000259" key="11">
    <source>
        <dbReference type="Pfam" id="PF01467"/>
    </source>
</evidence>
<protein>
    <recommendedName>
        <fullName evidence="10">Probable nicotinate-nucleotide adenylyltransferase</fullName>
        <ecNumber evidence="10">2.7.7.18</ecNumber>
    </recommendedName>
    <alternativeName>
        <fullName evidence="10">Deamido-NAD(+) diphosphorylase</fullName>
    </alternativeName>
    <alternativeName>
        <fullName evidence="10">Deamido-NAD(+) pyrophosphorylase</fullName>
    </alternativeName>
    <alternativeName>
        <fullName evidence="10">Nicotinate mononucleotide adenylyltransferase</fullName>
        <shortName evidence="10">NaMN adenylyltransferase</shortName>
    </alternativeName>
</protein>
<organism evidence="12">
    <name type="scientific">Baileyella intestinalis</name>
    <dbReference type="NCBI Taxonomy" id="2606709"/>
    <lineage>
        <taxon>Bacteria</taxon>
        <taxon>Bacillati</taxon>
        <taxon>Bacillota</taxon>
        <taxon>Clostridia</taxon>
        <taxon>Peptostreptococcales</taxon>
        <taxon>Anaerovoracaceae</taxon>
        <taxon>Baileyella</taxon>
    </lineage>
</organism>
<dbReference type="CDD" id="cd02165">
    <property type="entry name" value="NMNAT"/>
    <property type="match status" value="1"/>
</dbReference>
<keyword evidence="6 10" id="KW-0547">Nucleotide-binding</keyword>
<evidence type="ECO:0000256" key="6">
    <source>
        <dbReference type="ARBA" id="ARBA00022741"/>
    </source>
</evidence>
<dbReference type="PANTHER" id="PTHR39321:SF3">
    <property type="entry name" value="PHOSPHOPANTETHEINE ADENYLYLTRANSFERASE"/>
    <property type="match status" value="1"/>
</dbReference>